<dbReference type="PANTHER" id="PTHR46282:SF1">
    <property type="entry name" value="LEUCINE-RICH REPEAT-CONTAINING PROTEIN 72-LIKE"/>
    <property type="match status" value="1"/>
</dbReference>
<reference evidence="2" key="1">
    <citation type="journal article" date="2014" name="PLoS ONE">
        <title>Transcriptome-Based Identification of ABC Transporters in the Western Tarnished Plant Bug Lygus hesperus.</title>
        <authorList>
            <person name="Hull J.J."/>
            <person name="Chaney K."/>
            <person name="Geib S.M."/>
            <person name="Fabrick J.A."/>
            <person name="Brent C.S."/>
            <person name="Walsh D."/>
            <person name="Lavine L.C."/>
        </authorList>
    </citation>
    <scope>NUCLEOTIDE SEQUENCE</scope>
</reference>
<organism evidence="2">
    <name type="scientific">Lygus hesperus</name>
    <name type="common">Western plant bug</name>
    <dbReference type="NCBI Taxonomy" id="30085"/>
    <lineage>
        <taxon>Eukaryota</taxon>
        <taxon>Metazoa</taxon>
        <taxon>Ecdysozoa</taxon>
        <taxon>Arthropoda</taxon>
        <taxon>Hexapoda</taxon>
        <taxon>Insecta</taxon>
        <taxon>Pterygota</taxon>
        <taxon>Neoptera</taxon>
        <taxon>Paraneoptera</taxon>
        <taxon>Hemiptera</taxon>
        <taxon>Heteroptera</taxon>
        <taxon>Panheteroptera</taxon>
        <taxon>Cimicomorpha</taxon>
        <taxon>Miridae</taxon>
        <taxon>Mirini</taxon>
        <taxon>Lygus</taxon>
    </lineage>
</organism>
<evidence type="ECO:0000313" key="1">
    <source>
        <dbReference type="EMBL" id="JAG32850.1"/>
    </source>
</evidence>
<dbReference type="EMBL" id="GDHC01020498">
    <property type="protein sequence ID" value="JAP98130.1"/>
    <property type="molecule type" value="Transcribed_RNA"/>
</dbReference>
<dbReference type="EMBL" id="GDHC01012917">
    <property type="protein sequence ID" value="JAQ05712.1"/>
    <property type="molecule type" value="Transcribed_RNA"/>
</dbReference>
<evidence type="ECO:0000313" key="3">
    <source>
        <dbReference type="EMBL" id="JAP98130.1"/>
    </source>
</evidence>
<sequence length="204" mass="23200">MAKFELRLDYSHRDVTSLPEDLIQANTSVALLDVSNNQISDISFTKRFTNLNSLILDHNLVTAEAIFPVMPTLTTLWLNFNEINEMTPFISHLSHSFPNLRHLSMMGNKASPPCTEETFYNYVNYRLLVLSYMTNLEYLDDRAVTQDEREEARRLFGSAEEPSPSQAASISEYVFSLVDKVFDFIVPTPVTGRSSSFSERASVI</sequence>
<dbReference type="PANTHER" id="PTHR46282">
    <property type="entry name" value="LEUCINE-RICH MELANOCYTE DIFFERENTIATION-ASSOCIATED PROTEIN"/>
    <property type="match status" value="1"/>
</dbReference>
<name>A0A0A9YMJ8_LYGHE</name>
<dbReference type="InterPro" id="IPR043313">
    <property type="entry name" value="LRMDA"/>
</dbReference>
<evidence type="ECO:0000313" key="4">
    <source>
        <dbReference type="EMBL" id="JAQ05712.1"/>
    </source>
</evidence>
<dbReference type="EMBL" id="GBHO01010754">
    <property type="protein sequence ID" value="JAG32850.1"/>
    <property type="molecule type" value="Transcribed_RNA"/>
</dbReference>
<proteinExistence type="predicted"/>
<evidence type="ECO:0000313" key="2">
    <source>
        <dbReference type="EMBL" id="JAG32851.1"/>
    </source>
</evidence>
<accession>A0A0A9YMJ8</accession>
<dbReference type="Gene3D" id="3.80.10.10">
    <property type="entry name" value="Ribonuclease Inhibitor"/>
    <property type="match status" value="1"/>
</dbReference>
<dbReference type="EMBL" id="GBHO01010753">
    <property type="protein sequence ID" value="JAG32851.1"/>
    <property type="molecule type" value="Transcribed_RNA"/>
</dbReference>
<reference evidence="2" key="2">
    <citation type="submission" date="2014-07" db="EMBL/GenBank/DDBJ databases">
        <authorList>
            <person name="Hull J."/>
        </authorList>
    </citation>
    <scope>NUCLEOTIDE SEQUENCE</scope>
</reference>
<dbReference type="SUPFAM" id="SSF52058">
    <property type="entry name" value="L domain-like"/>
    <property type="match status" value="1"/>
</dbReference>
<reference evidence="3" key="3">
    <citation type="journal article" date="2016" name="Gigascience">
        <title>De novo construction of an expanded transcriptome assembly for the western tarnished plant bug, Lygus hesperus.</title>
        <authorList>
            <person name="Tassone E.E."/>
            <person name="Geib S.M."/>
            <person name="Hall B."/>
            <person name="Fabrick J.A."/>
            <person name="Brent C.S."/>
            <person name="Hull J.J."/>
        </authorList>
    </citation>
    <scope>NUCLEOTIDE SEQUENCE</scope>
</reference>
<dbReference type="InterPro" id="IPR032675">
    <property type="entry name" value="LRR_dom_sf"/>
</dbReference>
<dbReference type="AlphaFoldDB" id="A0A0A9YMJ8"/>
<gene>
    <name evidence="4" type="primary">CJ011_1</name>
    <name evidence="3" type="synonym">CJ011_2</name>
    <name evidence="1" type="ORF">CM83_39746</name>
    <name evidence="2" type="ORF">CM83_39748</name>
    <name evidence="3" type="ORF">g.91072</name>
    <name evidence="4" type="ORF">g.91073</name>
</gene>
<dbReference type="Pfam" id="PF14580">
    <property type="entry name" value="LRR_9"/>
    <property type="match status" value="1"/>
</dbReference>
<protein>
    <submittedName>
        <fullName evidence="3">Leucine-rich repeat-containing protein C10orf11</fullName>
    </submittedName>
</protein>